<feature type="region of interest" description="Disordered" evidence="1">
    <location>
        <begin position="92"/>
        <end position="129"/>
    </location>
</feature>
<feature type="chain" id="PRO_5022875130" description="DUF1104 domain-containing protein" evidence="2">
    <location>
        <begin position="25"/>
        <end position="129"/>
    </location>
</feature>
<protein>
    <recommendedName>
        <fullName evidence="5">DUF1104 domain-containing protein</fullName>
    </recommendedName>
</protein>
<comment type="caution">
    <text evidence="3">The sequence shown here is derived from an EMBL/GenBank/DDBJ whole genome shotgun (WGS) entry which is preliminary data.</text>
</comment>
<keyword evidence="2" id="KW-0732">Signal</keyword>
<dbReference type="AlphaFoldDB" id="A0A5A9W1L6"/>
<feature type="signal peptide" evidence="2">
    <location>
        <begin position="1"/>
        <end position="24"/>
    </location>
</feature>
<accession>A0A5A9W1L6</accession>
<dbReference type="Proteomes" id="UP000325302">
    <property type="component" value="Unassembled WGS sequence"/>
</dbReference>
<organism evidence="3 4">
    <name type="scientific">Nitrincola tapanii</name>
    <dbReference type="NCBI Taxonomy" id="1708751"/>
    <lineage>
        <taxon>Bacteria</taxon>
        <taxon>Pseudomonadati</taxon>
        <taxon>Pseudomonadota</taxon>
        <taxon>Gammaproteobacteria</taxon>
        <taxon>Oceanospirillales</taxon>
        <taxon>Oceanospirillaceae</taxon>
        <taxon>Nitrincola</taxon>
    </lineage>
</organism>
<evidence type="ECO:0000256" key="2">
    <source>
        <dbReference type="SAM" id="SignalP"/>
    </source>
</evidence>
<evidence type="ECO:0008006" key="5">
    <source>
        <dbReference type="Google" id="ProtNLM"/>
    </source>
</evidence>
<evidence type="ECO:0000313" key="3">
    <source>
        <dbReference type="EMBL" id="KAA0874472.1"/>
    </source>
</evidence>
<dbReference type="RefSeq" id="WP_149391204.1">
    <property type="nucleotide sequence ID" value="NZ_SMRS01000006.1"/>
</dbReference>
<sequence>MKKLLMTTTALLLSGLILSPLSFAESTQDTRQQKHLEQMQERLQLSAEQTGKIQALWQSKQAEREAHRQQMQNKMAEILTPEQMEKMQNWRESGYSGMDGKGGKKGKMMRGDCDGERPQMRQRMGRSAE</sequence>
<dbReference type="EMBL" id="SMRS01000006">
    <property type="protein sequence ID" value="KAA0874472.1"/>
    <property type="molecule type" value="Genomic_DNA"/>
</dbReference>
<reference evidence="3 4" key="1">
    <citation type="submission" date="2019-03" db="EMBL/GenBank/DDBJ databases">
        <title>Nitrincola sp. nov. isolated from an Indian soda lake.</title>
        <authorList>
            <person name="Joshi A."/>
            <person name="Thite S.V."/>
            <person name="Joseph N."/>
            <person name="Dhotre D."/>
            <person name="Moorthy M."/>
            <person name="Shouche Y.S."/>
        </authorList>
    </citation>
    <scope>NUCLEOTIDE SEQUENCE [LARGE SCALE GENOMIC DNA]</scope>
    <source>
        <strain evidence="3 4">MEB193</strain>
    </source>
</reference>
<evidence type="ECO:0000313" key="4">
    <source>
        <dbReference type="Proteomes" id="UP000325302"/>
    </source>
</evidence>
<gene>
    <name evidence="3" type="ORF">E1H14_09390</name>
</gene>
<evidence type="ECO:0000256" key="1">
    <source>
        <dbReference type="SAM" id="MobiDB-lite"/>
    </source>
</evidence>
<keyword evidence="4" id="KW-1185">Reference proteome</keyword>
<dbReference type="OrthoDB" id="10009857at2"/>
<name>A0A5A9W1L6_9GAMM</name>
<proteinExistence type="predicted"/>
<feature type="compositionally biased region" description="Basic and acidic residues" evidence="1">
    <location>
        <begin position="109"/>
        <end position="119"/>
    </location>
</feature>